<feature type="domain" description="Mycothiol-dependent maleylpyruvate isomerase metal-binding" evidence="3">
    <location>
        <begin position="52"/>
        <end position="187"/>
    </location>
</feature>
<protein>
    <submittedName>
        <fullName evidence="4">Maleylpyruvate isomerase</fullName>
    </submittedName>
</protein>
<dbReference type="SUPFAM" id="SSF109854">
    <property type="entry name" value="DinB/YfiT-like putative metalloenzymes"/>
    <property type="match status" value="1"/>
</dbReference>
<dbReference type="InterPro" id="IPR010872">
    <property type="entry name" value="MDMPI_C-term_domain"/>
</dbReference>
<comment type="caution">
    <text evidence="4">The sequence shown here is derived from an EMBL/GenBank/DDBJ whole genome shotgun (WGS) entry which is preliminary data.</text>
</comment>
<keyword evidence="4" id="KW-0413">Isomerase</keyword>
<feature type="region of interest" description="Disordered" evidence="1">
    <location>
        <begin position="215"/>
        <end position="247"/>
    </location>
</feature>
<dbReference type="InterPro" id="IPR017517">
    <property type="entry name" value="Maleyloyr_isom"/>
</dbReference>
<dbReference type="SUPFAM" id="SSF55718">
    <property type="entry name" value="SCP-like"/>
    <property type="match status" value="1"/>
</dbReference>
<dbReference type="Gene3D" id="1.20.120.450">
    <property type="entry name" value="dinb family like domain"/>
    <property type="match status" value="1"/>
</dbReference>
<dbReference type="InterPro" id="IPR036527">
    <property type="entry name" value="SCP2_sterol-bd_dom_sf"/>
</dbReference>
<accession>A0A370H0S2</accession>
<dbReference type="InterPro" id="IPR034660">
    <property type="entry name" value="DinB/YfiT-like"/>
</dbReference>
<gene>
    <name evidence="4" type="ORF">DFR68_108400</name>
</gene>
<dbReference type="GO" id="GO:0046872">
    <property type="term" value="F:metal ion binding"/>
    <property type="evidence" value="ECO:0007669"/>
    <property type="project" value="InterPro"/>
</dbReference>
<evidence type="ECO:0000313" key="5">
    <source>
        <dbReference type="Proteomes" id="UP000255355"/>
    </source>
</evidence>
<evidence type="ECO:0000256" key="1">
    <source>
        <dbReference type="SAM" id="MobiDB-lite"/>
    </source>
</evidence>
<evidence type="ECO:0000259" key="3">
    <source>
        <dbReference type="Pfam" id="PF11716"/>
    </source>
</evidence>
<keyword evidence="5" id="KW-1185">Reference proteome</keyword>
<dbReference type="STRING" id="1210089.GCA_001613165_04518"/>
<feature type="domain" description="MDMPI C-terminal" evidence="2">
    <location>
        <begin position="195"/>
        <end position="287"/>
    </location>
</feature>
<proteinExistence type="predicted"/>
<dbReference type="InterPro" id="IPR024344">
    <property type="entry name" value="MDMPI_metal-binding"/>
</dbReference>
<dbReference type="Gene3D" id="3.30.1050.20">
    <property type="match status" value="1"/>
</dbReference>
<dbReference type="Pfam" id="PF07398">
    <property type="entry name" value="MDMPI_C"/>
    <property type="match status" value="1"/>
</dbReference>
<sequence length="291" mass="31275">MARERLVDRHLNSYLPAIDIGQRTGGAMSSVTVVTSDAPELSAQLALLDTVDSATRRLLDTVGKLTDADVPGPSLCEGWTRGHVLAHLSRNADGLVNLLLWARTGIETPQYASQFLRDTDIEMGAPRPIAEQLDDLRAASDRWLALARAMPADRWPTPIRTRTGKELPAAQIPWLRLREIEIHHVDLTVGYQPADWPDEFVARLLSEVVAGLDRAATPNVPPGTKPMTSDPAEPKPPTFTVSTTDTGYTATVGPAPTTTVSGPAAEVVAWLTGRSDGTGLTGELPTLGAWL</sequence>
<dbReference type="EMBL" id="QQAZ01000008">
    <property type="protein sequence ID" value="RDI48564.1"/>
    <property type="molecule type" value="Genomic_DNA"/>
</dbReference>
<dbReference type="NCBIfam" id="TIGR03083">
    <property type="entry name" value="maleylpyruvate isomerase family mycothiol-dependent enzyme"/>
    <property type="match status" value="1"/>
</dbReference>
<dbReference type="AlphaFoldDB" id="A0A370H0S2"/>
<dbReference type="Pfam" id="PF11716">
    <property type="entry name" value="MDMPI_N"/>
    <property type="match status" value="1"/>
</dbReference>
<name>A0A370H0S2_9NOCA</name>
<evidence type="ECO:0000259" key="2">
    <source>
        <dbReference type="Pfam" id="PF07398"/>
    </source>
</evidence>
<reference evidence="4 5" key="1">
    <citation type="submission" date="2018-07" db="EMBL/GenBank/DDBJ databases">
        <title>Genomic Encyclopedia of Type Strains, Phase IV (KMG-IV): sequencing the most valuable type-strain genomes for metagenomic binning, comparative biology and taxonomic classification.</title>
        <authorList>
            <person name="Goeker M."/>
        </authorList>
    </citation>
    <scope>NUCLEOTIDE SEQUENCE [LARGE SCALE GENOMIC DNA]</scope>
    <source>
        <strain evidence="4 5">DSM 44952</strain>
    </source>
</reference>
<dbReference type="Proteomes" id="UP000255355">
    <property type="component" value="Unassembled WGS sequence"/>
</dbReference>
<organism evidence="4 5">
    <name type="scientific">Nocardia mexicana</name>
    <dbReference type="NCBI Taxonomy" id="279262"/>
    <lineage>
        <taxon>Bacteria</taxon>
        <taxon>Bacillati</taxon>
        <taxon>Actinomycetota</taxon>
        <taxon>Actinomycetes</taxon>
        <taxon>Mycobacteriales</taxon>
        <taxon>Nocardiaceae</taxon>
        <taxon>Nocardia</taxon>
    </lineage>
</organism>
<evidence type="ECO:0000313" key="4">
    <source>
        <dbReference type="EMBL" id="RDI48564.1"/>
    </source>
</evidence>
<keyword evidence="4" id="KW-0670">Pyruvate</keyword>
<dbReference type="GO" id="GO:0016853">
    <property type="term" value="F:isomerase activity"/>
    <property type="evidence" value="ECO:0007669"/>
    <property type="project" value="UniProtKB-KW"/>
</dbReference>